<reference evidence="8" key="1">
    <citation type="submission" date="2015-07" db="EMBL/GenBank/DDBJ databases">
        <title>Genome sequencing project for genomic taxonomy and phylogenomics of Bacillus-like bacteria.</title>
        <authorList>
            <person name="Liu B."/>
            <person name="Wang J."/>
            <person name="Zhu Y."/>
            <person name="Liu G."/>
            <person name="Chen Q."/>
            <person name="Chen Z."/>
            <person name="Lan J."/>
            <person name="Che J."/>
            <person name="Ge C."/>
            <person name="Shi H."/>
            <person name="Pan Z."/>
            <person name="Liu X."/>
        </authorList>
    </citation>
    <scope>NUCLEOTIDE SEQUENCE [LARGE SCALE GENOMIC DNA]</scope>
    <source>
        <strain evidence="8">FJAT-27997</strain>
    </source>
</reference>
<dbReference type="InterPro" id="IPR006145">
    <property type="entry name" value="PsdUridine_synth_RsuA/RluA"/>
</dbReference>
<dbReference type="CDD" id="cd02869">
    <property type="entry name" value="PseudoU_synth_RluA_like"/>
    <property type="match status" value="1"/>
</dbReference>
<dbReference type="GO" id="GO:0003723">
    <property type="term" value="F:RNA binding"/>
    <property type="evidence" value="ECO:0007669"/>
    <property type="project" value="InterPro"/>
</dbReference>
<dbReference type="Proteomes" id="UP000037146">
    <property type="component" value="Unassembled WGS sequence"/>
</dbReference>
<dbReference type="NCBIfam" id="TIGR00005">
    <property type="entry name" value="rluA_subfam"/>
    <property type="match status" value="1"/>
</dbReference>
<protein>
    <recommendedName>
        <fullName evidence="5">Pseudouridine synthase</fullName>
        <ecNumber evidence="5">5.4.99.-</ecNumber>
    </recommendedName>
</protein>
<dbReference type="InterPro" id="IPR020103">
    <property type="entry name" value="PsdUridine_synth_cat_dom_sf"/>
</dbReference>
<dbReference type="SUPFAM" id="SSF55120">
    <property type="entry name" value="Pseudouridine synthase"/>
    <property type="match status" value="1"/>
</dbReference>
<dbReference type="GO" id="GO:0009982">
    <property type="term" value="F:pseudouridine synthase activity"/>
    <property type="evidence" value="ECO:0007669"/>
    <property type="project" value="InterPro"/>
</dbReference>
<dbReference type="EMBL" id="LFZW01000001">
    <property type="protein sequence ID" value="KMY49106.1"/>
    <property type="molecule type" value="Genomic_DNA"/>
</dbReference>
<dbReference type="InterPro" id="IPR050188">
    <property type="entry name" value="RluA_PseudoU_synthase"/>
</dbReference>
<dbReference type="InterPro" id="IPR006224">
    <property type="entry name" value="PsdUridine_synth_RluA-like_CS"/>
</dbReference>
<dbReference type="OrthoDB" id="9807829at2"/>
<dbReference type="EC" id="5.4.99.-" evidence="5"/>
<proteinExistence type="inferred from homology"/>
<comment type="catalytic activity">
    <reaction evidence="1 5">
        <text>a uridine in RNA = a pseudouridine in RNA</text>
        <dbReference type="Rhea" id="RHEA:48348"/>
        <dbReference type="Rhea" id="RHEA-COMP:12068"/>
        <dbReference type="Rhea" id="RHEA-COMP:12069"/>
        <dbReference type="ChEBI" id="CHEBI:65314"/>
        <dbReference type="ChEBI" id="CHEBI:65315"/>
    </reaction>
</comment>
<sequence length="303" mass="34190">MLNKTGSPFRLNWDVAKKDAGKLLRTFLEEQGISKRALTAIKFDGGKLTVNKEEVTVRHVLKTGDTVTAEFPLETGSKGLLPEKLPLHISYEDDYLMVLVKPANMNTIPSREHPTRSLANALLWYYQEHSIAATIHVVTRLDRDTSGLVLVAKHRHIHHLLSEQQKAGKVLRRYEAVVEGDFQEEQGEIEAPIGRKETSIIEREVREDGQYACTKFKVLQSGKNFTHLSLQLLTGRTHQIRVHLAYIGHPLCGDGLYGGQLDRITRQALHCCQITFIHPITGATLTFNEKPPADFLQLLTLIY</sequence>
<evidence type="ECO:0000313" key="8">
    <source>
        <dbReference type="Proteomes" id="UP000037146"/>
    </source>
</evidence>
<evidence type="ECO:0000259" key="6">
    <source>
        <dbReference type="Pfam" id="PF00849"/>
    </source>
</evidence>
<dbReference type="PROSITE" id="PS01129">
    <property type="entry name" value="PSI_RLU"/>
    <property type="match status" value="1"/>
</dbReference>
<name>A0A0K9GR88_9BACI</name>
<evidence type="ECO:0000256" key="4">
    <source>
        <dbReference type="PIRSR" id="PIRSR606225-1"/>
    </source>
</evidence>
<evidence type="ECO:0000256" key="3">
    <source>
        <dbReference type="ARBA" id="ARBA00023235"/>
    </source>
</evidence>
<dbReference type="InterPro" id="IPR006225">
    <property type="entry name" value="PsdUridine_synth_RluC/D"/>
</dbReference>
<comment type="function">
    <text evidence="5">Responsible for synthesis of pseudouridine from uracil.</text>
</comment>
<dbReference type="PANTHER" id="PTHR21600:SF35">
    <property type="entry name" value="PSEUDOURIDINE SYNTHASE"/>
    <property type="match status" value="1"/>
</dbReference>
<feature type="domain" description="Pseudouridine synthase RsuA/RluA-like" evidence="6">
    <location>
        <begin position="96"/>
        <end position="245"/>
    </location>
</feature>
<dbReference type="AlphaFoldDB" id="A0A0K9GR88"/>
<evidence type="ECO:0000256" key="5">
    <source>
        <dbReference type="RuleBase" id="RU362028"/>
    </source>
</evidence>
<dbReference type="GO" id="GO:0140098">
    <property type="term" value="F:catalytic activity, acting on RNA"/>
    <property type="evidence" value="ECO:0007669"/>
    <property type="project" value="UniProtKB-ARBA"/>
</dbReference>
<gene>
    <name evidence="7" type="ORF">AC625_05895</name>
</gene>
<comment type="similarity">
    <text evidence="2 5">Belongs to the pseudouridine synthase RluA family.</text>
</comment>
<keyword evidence="8" id="KW-1185">Reference proteome</keyword>
<accession>A0A0K9GR88</accession>
<evidence type="ECO:0000256" key="1">
    <source>
        <dbReference type="ARBA" id="ARBA00000073"/>
    </source>
</evidence>
<dbReference type="FunFam" id="3.30.2350.10:FF:000005">
    <property type="entry name" value="Pseudouridine synthase"/>
    <property type="match status" value="1"/>
</dbReference>
<organism evidence="7 8">
    <name type="scientific">Peribacillus loiseleuriae</name>
    <dbReference type="NCBI Taxonomy" id="1679170"/>
    <lineage>
        <taxon>Bacteria</taxon>
        <taxon>Bacillati</taxon>
        <taxon>Bacillota</taxon>
        <taxon>Bacilli</taxon>
        <taxon>Bacillales</taxon>
        <taxon>Bacillaceae</taxon>
        <taxon>Peribacillus</taxon>
    </lineage>
</organism>
<evidence type="ECO:0000256" key="2">
    <source>
        <dbReference type="ARBA" id="ARBA00010876"/>
    </source>
</evidence>
<dbReference type="Pfam" id="PF00849">
    <property type="entry name" value="PseudoU_synth_2"/>
    <property type="match status" value="1"/>
</dbReference>
<dbReference type="PATRIC" id="fig|1679170.3.peg.1261"/>
<comment type="caution">
    <text evidence="7">The sequence shown here is derived from an EMBL/GenBank/DDBJ whole genome shotgun (WGS) entry which is preliminary data.</text>
</comment>
<dbReference type="PANTHER" id="PTHR21600">
    <property type="entry name" value="MITOCHONDRIAL RNA PSEUDOURIDINE SYNTHASE"/>
    <property type="match status" value="1"/>
</dbReference>
<dbReference type="GO" id="GO:0000455">
    <property type="term" value="P:enzyme-directed rRNA pseudouridine synthesis"/>
    <property type="evidence" value="ECO:0007669"/>
    <property type="project" value="TreeGrafter"/>
</dbReference>
<dbReference type="RefSeq" id="WP_049680438.1">
    <property type="nucleotide sequence ID" value="NZ_LFZW01000001.1"/>
</dbReference>
<keyword evidence="3 5" id="KW-0413">Isomerase</keyword>
<dbReference type="STRING" id="1679170.AC625_05895"/>
<dbReference type="Gene3D" id="3.30.2350.10">
    <property type="entry name" value="Pseudouridine synthase"/>
    <property type="match status" value="1"/>
</dbReference>
<feature type="active site" evidence="4">
    <location>
        <position position="142"/>
    </location>
</feature>
<evidence type="ECO:0000313" key="7">
    <source>
        <dbReference type="EMBL" id="KMY49106.1"/>
    </source>
</evidence>